<evidence type="ECO:0000313" key="3">
    <source>
        <dbReference type="EMBL" id="VDN43966.1"/>
    </source>
</evidence>
<dbReference type="Pfam" id="PF00246">
    <property type="entry name" value="Peptidase_M14"/>
    <property type="match status" value="1"/>
</dbReference>
<dbReference type="EMBL" id="UYRT01104379">
    <property type="protein sequence ID" value="VDN43966.1"/>
    <property type="molecule type" value="Genomic_DNA"/>
</dbReference>
<dbReference type="GO" id="GO:0004181">
    <property type="term" value="F:metallocarboxypeptidase activity"/>
    <property type="evidence" value="ECO:0007669"/>
    <property type="project" value="InterPro"/>
</dbReference>
<evidence type="ECO:0000259" key="2">
    <source>
        <dbReference type="Pfam" id="PF00246"/>
    </source>
</evidence>
<dbReference type="SUPFAM" id="SSF53187">
    <property type="entry name" value="Zn-dependent exopeptidases"/>
    <property type="match status" value="1"/>
</dbReference>
<dbReference type="GO" id="GO:0008270">
    <property type="term" value="F:zinc ion binding"/>
    <property type="evidence" value="ECO:0007669"/>
    <property type="project" value="InterPro"/>
</dbReference>
<dbReference type="InterPro" id="IPR000834">
    <property type="entry name" value="Peptidase_M14"/>
</dbReference>
<reference evidence="3 4" key="2">
    <citation type="submission" date="2018-11" db="EMBL/GenBank/DDBJ databases">
        <authorList>
            <consortium name="Pathogen Informatics"/>
        </authorList>
    </citation>
    <scope>NUCLEOTIDE SEQUENCE [LARGE SCALE GENOMIC DNA]</scope>
</reference>
<reference evidence="5" key="1">
    <citation type="submission" date="2016-06" db="UniProtKB">
        <authorList>
            <consortium name="WormBaseParasite"/>
        </authorList>
    </citation>
    <scope>IDENTIFICATION</scope>
</reference>
<feature type="domain" description="Peptidase M14" evidence="2">
    <location>
        <begin position="23"/>
        <end position="58"/>
    </location>
</feature>
<protein>
    <submittedName>
        <fullName evidence="5">Peptidase_M14 domain-containing protein</fullName>
    </submittedName>
</protein>
<name>A0A183EWB1_9BILA</name>
<evidence type="ECO:0000313" key="5">
    <source>
        <dbReference type="WBParaSite" id="GPUH_0002528201-mRNA-1"/>
    </source>
</evidence>
<accession>A0A183EWB1</accession>
<dbReference type="Proteomes" id="UP000271098">
    <property type="component" value="Unassembled WGS sequence"/>
</dbReference>
<dbReference type="Gene3D" id="3.40.630.10">
    <property type="entry name" value="Zn peptidases"/>
    <property type="match status" value="1"/>
</dbReference>
<keyword evidence="4" id="KW-1185">Reference proteome</keyword>
<dbReference type="WBParaSite" id="GPUH_0002528201-mRNA-1">
    <property type="protein sequence ID" value="GPUH_0002528201-mRNA-1"/>
    <property type="gene ID" value="GPUH_0002528201"/>
</dbReference>
<sequence>MFSSVTLTVMSQFFPGRFAVSRQRCCQGVDLNRNYDWHFGVEGSSTNPCSEIYQVNEPICCCSRKFFSHLLCFLLKFSKIKEHSAKK</sequence>
<dbReference type="AlphaFoldDB" id="A0A183EWB1"/>
<proteinExistence type="inferred from homology"/>
<comment type="similarity">
    <text evidence="1">Belongs to the peptidase M14 family.</text>
</comment>
<dbReference type="OrthoDB" id="3626597at2759"/>
<dbReference type="GO" id="GO:0006508">
    <property type="term" value="P:proteolysis"/>
    <property type="evidence" value="ECO:0007669"/>
    <property type="project" value="InterPro"/>
</dbReference>
<evidence type="ECO:0000313" key="4">
    <source>
        <dbReference type="Proteomes" id="UP000271098"/>
    </source>
</evidence>
<organism evidence="5">
    <name type="scientific">Gongylonema pulchrum</name>
    <dbReference type="NCBI Taxonomy" id="637853"/>
    <lineage>
        <taxon>Eukaryota</taxon>
        <taxon>Metazoa</taxon>
        <taxon>Ecdysozoa</taxon>
        <taxon>Nematoda</taxon>
        <taxon>Chromadorea</taxon>
        <taxon>Rhabditida</taxon>
        <taxon>Spirurina</taxon>
        <taxon>Spiruromorpha</taxon>
        <taxon>Spiruroidea</taxon>
        <taxon>Gongylonematidae</taxon>
        <taxon>Gongylonema</taxon>
    </lineage>
</organism>
<evidence type="ECO:0000256" key="1">
    <source>
        <dbReference type="ARBA" id="ARBA00005988"/>
    </source>
</evidence>
<gene>
    <name evidence="3" type="ORF">GPUH_LOCUS25251</name>
</gene>